<evidence type="ECO:0000256" key="1">
    <source>
        <dbReference type="SAM" id="MobiDB-lite"/>
    </source>
</evidence>
<evidence type="ECO:0000313" key="3">
    <source>
        <dbReference type="Proteomes" id="UP001063166"/>
    </source>
</evidence>
<gene>
    <name evidence="2" type="ORF">LshimejAT787_0411320</name>
</gene>
<name>A0A9P3UP98_LYOSH</name>
<feature type="compositionally biased region" description="Basic and acidic residues" evidence="1">
    <location>
        <begin position="95"/>
        <end position="106"/>
    </location>
</feature>
<dbReference type="AlphaFoldDB" id="A0A9P3UP98"/>
<organism evidence="2 3">
    <name type="scientific">Lyophyllum shimeji</name>
    <name type="common">Hon-shimeji</name>
    <name type="synonym">Tricholoma shimeji</name>
    <dbReference type="NCBI Taxonomy" id="47721"/>
    <lineage>
        <taxon>Eukaryota</taxon>
        <taxon>Fungi</taxon>
        <taxon>Dikarya</taxon>
        <taxon>Basidiomycota</taxon>
        <taxon>Agaricomycotina</taxon>
        <taxon>Agaricomycetes</taxon>
        <taxon>Agaricomycetidae</taxon>
        <taxon>Agaricales</taxon>
        <taxon>Tricholomatineae</taxon>
        <taxon>Lyophyllaceae</taxon>
        <taxon>Lyophyllum</taxon>
    </lineage>
</organism>
<feature type="region of interest" description="Disordered" evidence="1">
    <location>
        <begin position="88"/>
        <end position="113"/>
    </location>
</feature>
<dbReference type="Proteomes" id="UP001063166">
    <property type="component" value="Unassembled WGS sequence"/>
</dbReference>
<keyword evidence="3" id="KW-1185">Reference proteome</keyword>
<sequence>MKLFMRHFCDVTGIQCASMVRQSDTSSRISGQLRIWSLLPLMDICFISTCSKPSLWATYSRNTVEEDVSLVSQVVKLQHTSEVVAVRRTRSRRPGHNDGPRSRTEPTRQLTSGSHVLVPTSIHKCVERWQCTGRISRLEVYR</sequence>
<reference evidence="2" key="1">
    <citation type="submission" date="2022-07" db="EMBL/GenBank/DDBJ databases">
        <title>The genome of Lyophyllum shimeji provides insight into the initial evolution of ectomycorrhizal fungal genome.</title>
        <authorList>
            <person name="Kobayashi Y."/>
            <person name="Shibata T."/>
            <person name="Hirakawa H."/>
            <person name="Shigenobu S."/>
            <person name="Nishiyama T."/>
            <person name="Yamada A."/>
            <person name="Hasebe M."/>
            <person name="Kawaguchi M."/>
        </authorList>
    </citation>
    <scope>NUCLEOTIDE SEQUENCE</scope>
    <source>
        <strain evidence="2">AT787</strain>
    </source>
</reference>
<evidence type="ECO:0000313" key="2">
    <source>
        <dbReference type="EMBL" id="GLB38081.1"/>
    </source>
</evidence>
<accession>A0A9P3UP98</accession>
<proteinExistence type="predicted"/>
<protein>
    <submittedName>
        <fullName evidence="2">Uncharacterized protein</fullName>
    </submittedName>
</protein>
<comment type="caution">
    <text evidence="2">The sequence shown here is derived from an EMBL/GenBank/DDBJ whole genome shotgun (WGS) entry which is preliminary data.</text>
</comment>
<dbReference type="EMBL" id="BRPK01000004">
    <property type="protein sequence ID" value="GLB38081.1"/>
    <property type="molecule type" value="Genomic_DNA"/>
</dbReference>